<organism evidence="1 2">
    <name type="scientific">Lacibacter cauensis</name>
    <dbReference type="NCBI Taxonomy" id="510947"/>
    <lineage>
        <taxon>Bacteria</taxon>
        <taxon>Pseudomonadati</taxon>
        <taxon>Bacteroidota</taxon>
        <taxon>Chitinophagia</taxon>
        <taxon>Chitinophagales</taxon>
        <taxon>Chitinophagaceae</taxon>
        <taxon>Lacibacter</taxon>
    </lineage>
</organism>
<dbReference type="EMBL" id="VLLE01000004">
    <property type="protein sequence ID" value="TWI81145.1"/>
    <property type="molecule type" value="Genomic_DNA"/>
</dbReference>
<dbReference type="RefSeq" id="WP_144886353.1">
    <property type="nucleotide sequence ID" value="NZ_VLLE01000004.1"/>
</dbReference>
<dbReference type="AlphaFoldDB" id="A0A562SIP0"/>
<comment type="caution">
    <text evidence="1">The sequence shown here is derived from an EMBL/GenBank/DDBJ whole genome shotgun (WGS) entry which is preliminary data.</text>
</comment>
<gene>
    <name evidence="1" type="ORF">IQ13_2160</name>
</gene>
<evidence type="ECO:0000313" key="1">
    <source>
        <dbReference type="EMBL" id="TWI81145.1"/>
    </source>
</evidence>
<accession>A0A562SIP0</accession>
<dbReference type="Proteomes" id="UP000316167">
    <property type="component" value="Unassembled WGS sequence"/>
</dbReference>
<sequence>MEVKILDSIMHGTLKPWKLDTTNTRRFVELVKAAKAASPVTNADLHKQITALLTDFPTLQKLLPVAANTKDPLQPLQYKTDLPSYKDPVTNFYYFVITAETLRVYNAVLLQAATLSDLVDIQYQVGKILNDIKVLAKQTAAELQEQGFTTTPDESSNHIHFALHYLKHSLILLYFSIQKAFETQLQQTVSLDDFYLLDLELPISAVQQIEYIGKPDADTEGNTEYNGNQDTVCFGFKDDVAKLTTVVNQLCYQIDLLNEDVTSADELIKAFTAKSILPGAVKIQLGCETKHFRYCIDKFMPYFNSLTLANIEKSKIFYSKKDTLIKANNLSASSSKNKIEPKESANIDKIFKQLQ</sequence>
<reference evidence="1 2" key="1">
    <citation type="journal article" date="2015" name="Stand. Genomic Sci.">
        <title>Genomic Encyclopedia of Bacterial and Archaeal Type Strains, Phase III: the genomes of soil and plant-associated and newly described type strains.</title>
        <authorList>
            <person name="Whitman W.B."/>
            <person name="Woyke T."/>
            <person name="Klenk H.P."/>
            <person name="Zhou Y."/>
            <person name="Lilburn T.G."/>
            <person name="Beck B.J."/>
            <person name="De Vos P."/>
            <person name="Vandamme P."/>
            <person name="Eisen J.A."/>
            <person name="Garrity G."/>
            <person name="Hugenholtz P."/>
            <person name="Kyrpides N.C."/>
        </authorList>
    </citation>
    <scope>NUCLEOTIDE SEQUENCE [LARGE SCALE GENOMIC DNA]</scope>
    <source>
        <strain evidence="1 2">CGMCC 1.7271</strain>
    </source>
</reference>
<protein>
    <submittedName>
        <fullName evidence="1">Uncharacterized protein</fullName>
    </submittedName>
</protein>
<keyword evidence="2" id="KW-1185">Reference proteome</keyword>
<name>A0A562SIP0_9BACT</name>
<evidence type="ECO:0000313" key="2">
    <source>
        <dbReference type="Proteomes" id="UP000316167"/>
    </source>
</evidence>
<dbReference type="InterPro" id="IPR046725">
    <property type="entry name" value="DUF6617"/>
</dbReference>
<dbReference type="Pfam" id="PF20322">
    <property type="entry name" value="DUF6617"/>
    <property type="match status" value="1"/>
</dbReference>
<proteinExistence type="predicted"/>
<dbReference type="OrthoDB" id="641012at2"/>